<accession>A0AAV7GZS7</accession>
<feature type="compositionally biased region" description="Basic and acidic residues" evidence="4">
    <location>
        <begin position="201"/>
        <end position="220"/>
    </location>
</feature>
<keyword evidence="6" id="KW-1185">Reference proteome</keyword>
<evidence type="ECO:0000313" key="6">
    <source>
        <dbReference type="Proteomes" id="UP000775213"/>
    </source>
</evidence>
<feature type="region of interest" description="SAW" evidence="3">
    <location>
        <begin position="592"/>
        <end position="666"/>
    </location>
</feature>
<dbReference type="Pfam" id="PF03514">
    <property type="entry name" value="GRAS"/>
    <property type="match status" value="2"/>
</dbReference>
<feature type="region of interest" description="Disordered" evidence="4">
    <location>
        <begin position="201"/>
        <end position="223"/>
    </location>
</feature>
<organism evidence="5 6">
    <name type="scientific">Dendrobium chrysotoxum</name>
    <name type="common">Orchid</name>
    <dbReference type="NCBI Taxonomy" id="161865"/>
    <lineage>
        <taxon>Eukaryota</taxon>
        <taxon>Viridiplantae</taxon>
        <taxon>Streptophyta</taxon>
        <taxon>Embryophyta</taxon>
        <taxon>Tracheophyta</taxon>
        <taxon>Spermatophyta</taxon>
        <taxon>Magnoliopsida</taxon>
        <taxon>Liliopsida</taxon>
        <taxon>Asparagales</taxon>
        <taxon>Orchidaceae</taxon>
        <taxon>Epidendroideae</taxon>
        <taxon>Malaxideae</taxon>
        <taxon>Dendrobiinae</taxon>
        <taxon>Dendrobium</taxon>
    </lineage>
</organism>
<evidence type="ECO:0000256" key="4">
    <source>
        <dbReference type="SAM" id="MobiDB-lite"/>
    </source>
</evidence>
<reference evidence="5 6" key="1">
    <citation type="journal article" date="2021" name="Hortic Res">
        <title>Chromosome-scale assembly of the Dendrobium chrysotoxum genome enhances the understanding of orchid evolution.</title>
        <authorList>
            <person name="Zhang Y."/>
            <person name="Zhang G.Q."/>
            <person name="Zhang D."/>
            <person name="Liu X.D."/>
            <person name="Xu X.Y."/>
            <person name="Sun W.H."/>
            <person name="Yu X."/>
            <person name="Zhu X."/>
            <person name="Wang Z.W."/>
            <person name="Zhao X."/>
            <person name="Zhong W.Y."/>
            <person name="Chen H."/>
            <person name="Yin W.L."/>
            <person name="Huang T."/>
            <person name="Niu S.C."/>
            <person name="Liu Z.J."/>
        </authorList>
    </citation>
    <scope>NUCLEOTIDE SEQUENCE [LARGE SCALE GENOMIC DNA]</scope>
    <source>
        <strain evidence="5">Lindl</strain>
    </source>
</reference>
<feature type="region of interest" description="VHIID" evidence="3">
    <location>
        <begin position="1033"/>
        <end position="1098"/>
    </location>
</feature>
<evidence type="ECO:0000256" key="2">
    <source>
        <dbReference type="ARBA" id="ARBA00023163"/>
    </source>
</evidence>
<dbReference type="EMBL" id="JAGFBR010000009">
    <property type="protein sequence ID" value="KAH0461133.1"/>
    <property type="molecule type" value="Genomic_DNA"/>
</dbReference>
<gene>
    <name evidence="5" type="ORF">IEQ34_008708</name>
</gene>
<feature type="compositionally biased region" description="Polar residues" evidence="4">
    <location>
        <begin position="756"/>
        <end position="787"/>
    </location>
</feature>
<feature type="region of interest" description="Leucine repeat II (LRII)" evidence="3">
    <location>
        <begin position="1114"/>
        <end position="1146"/>
    </location>
</feature>
<dbReference type="PROSITE" id="PS50985">
    <property type="entry name" value="GRAS"/>
    <property type="match status" value="2"/>
</dbReference>
<evidence type="ECO:0000313" key="5">
    <source>
        <dbReference type="EMBL" id="KAH0461133.1"/>
    </source>
</evidence>
<name>A0AAV7GZS7_DENCH</name>
<dbReference type="Proteomes" id="UP000775213">
    <property type="component" value="Unassembled WGS sequence"/>
</dbReference>
<comment type="caution">
    <text evidence="3">Lacks conserved residue(s) required for the propagation of feature annotation.</text>
</comment>
<feature type="region of interest" description="Leucine repeat I (LRI)" evidence="3">
    <location>
        <begin position="294"/>
        <end position="354"/>
    </location>
</feature>
<keyword evidence="1" id="KW-0805">Transcription regulation</keyword>
<comment type="caution">
    <text evidence="5">The sequence shown here is derived from an EMBL/GenBank/DDBJ whole genome shotgun (WGS) entry which is preliminary data.</text>
</comment>
<protein>
    <submittedName>
        <fullName evidence="5">Uncharacterized protein</fullName>
    </submittedName>
</protein>
<evidence type="ECO:0000256" key="1">
    <source>
        <dbReference type="ARBA" id="ARBA00023015"/>
    </source>
</evidence>
<feature type="region of interest" description="Disordered" evidence="4">
    <location>
        <begin position="91"/>
        <end position="116"/>
    </location>
</feature>
<feature type="region of interest" description="Leucine repeat I (LRI)" evidence="3">
    <location>
        <begin position="954"/>
        <end position="1014"/>
    </location>
</feature>
<evidence type="ECO:0000256" key="3">
    <source>
        <dbReference type="PROSITE-ProRule" id="PRU01191"/>
    </source>
</evidence>
<feature type="region of interest" description="Disordered" evidence="4">
    <location>
        <begin position="27"/>
        <end position="47"/>
    </location>
</feature>
<dbReference type="PANTHER" id="PTHR31636">
    <property type="entry name" value="OSJNBA0084A10.13 PROTEIN-RELATED"/>
    <property type="match status" value="1"/>
</dbReference>
<feature type="compositionally biased region" description="Polar residues" evidence="4">
    <location>
        <begin position="931"/>
        <end position="940"/>
    </location>
</feature>
<feature type="short sequence motif" description="VHIID" evidence="3">
    <location>
        <begin position="1064"/>
        <end position="1068"/>
    </location>
</feature>
<dbReference type="InterPro" id="IPR005202">
    <property type="entry name" value="TF_GRAS"/>
</dbReference>
<feature type="region of interest" description="VHIID" evidence="3">
    <location>
        <begin position="373"/>
        <end position="438"/>
    </location>
</feature>
<sequence>MSKDSITAESLKSSDFLGQPLNDRISFFESPVSNPRSNEGESQERSDIFSDELLCSINQMLMEEDADDKYVMLHSHPDLEATEKPFYELIGKKYPPSPDRPPLYSSPSPESFGDNRGDNKVISGIDFFQANSEIAEYQNWDIYPFHQSQEDQFTDHFFKNLPASEYKRGVEEAKKFLPSEHKLVVSVGEADLSVPQELIERAGRKQNRHSDASGYDEARRTKQSAFSSEESMISLEALDETLLCYGDKFPKVVKTLRENIYKEASKYPKNTNPKEVGSSLKYPRNKQTSEEEEADINTLLLQCAQTVAIGDNPRAYALLKQIRQHSSLHGDAFQRVAHYFADGLEARLSGTGTEVYRSLVYKRRTIKDVLNAYQFYLASCPFKKVSYHFANQTILDTIQNATRVHIVDFGIYFGFQWPVLLKLLSLRPGRPPKLRITGIDIPQPGFRPTEIIDETGRRLADYAEQFGVPFEYHGIAAKFDDINVEELYIKEEETLVVNCLFRLHSPADETVVENCPRDKVLNTIRKMSPAVFVNVVLNGTYGSPFYMSRVREALYHFSALFDMLDSTTPRESERRLLVERNLYGPLLINAISCEGMEREMPETYKQWQVRCLRAGFEMVPNSKDFVKKVKDGVRSIYHKDFNMDEDGRWLLIGWKGRLLYDMSKDLTAAEDFNYSDFPFYEQNNFDESPVFSSQSHERISHERSDLFANLVLKYISQVLLEEDADDKSDLLQRHPNLEATEKPFYELIGEKYPSSPDQFPLYSSPSPESLDSNRSHNSNSSGIQSFHDNSEFPEYQNYPIPLSQSSLSSVNGGGSDLLFKTLPTIQFEKGIEEAKKFLPSVDKLTLNVGEIDLALLQNPIKQERRQKNRNFDDSGFEETRRIKQFAFSYEDPVIPSEMFDDVLLCSCERFPQVVSAIREKMYREAGKDSKNSNPNESGVSRKSRRKKQLKEEVVDFNTLLLHCAQTVANGDNPRAYELLKQIRQHSSPHGDASQRLAHYFANGLEARLAGTGSELYHALVSKRRTVSDVLKAYQLYLACCPFKKITYYFANQTILDTIENATRVHILDFGIYFGFQWPSFIEKLSQRQGGPPKLRITGIDTPEPGFHPTDRIEETGHRLAEFAERFGVPFEYHAVAAKFDEVKVDDLRIEEGEMLIVNCLFRLHSPADETETENCPRDKVLNNVRKLKPAVFVNMIVNGTYGAPFFMSRFREALYYFSAIFDVLDSTVPRETEQRMLVERDVYGTHLINVISCEGLERERPETYKQWQVRFLRAGFEQLAIRKELIKKGKDWVRTFYHKDFNLDEDGKWLLEGWKGRIFYGLSAWKPRSV</sequence>
<proteinExistence type="inferred from homology"/>
<feature type="region of interest" description="SAW" evidence="3">
    <location>
        <begin position="1252"/>
        <end position="1326"/>
    </location>
</feature>
<feature type="region of interest" description="Disordered" evidence="4">
    <location>
        <begin position="756"/>
        <end position="790"/>
    </location>
</feature>
<comment type="similarity">
    <text evidence="3">Belongs to the GRAS family.</text>
</comment>
<feature type="compositionally biased region" description="Basic and acidic residues" evidence="4">
    <location>
        <begin position="38"/>
        <end position="47"/>
    </location>
</feature>
<feature type="short sequence motif" description="VHIID" evidence="3">
    <location>
        <begin position="404"/>
        <end position="408"/>
    </location>
</feature>
<feature type="region of interest" description="Disordered" evidence="4">
    <location>
        <begin position="924"/>
        <end position="946"/>
    </location>
</feature>
<feature type="region of interest" description="Leucine repeat II (LRII)" evidence="3">
    <location>
        <begin position="454"/>
        <end position="486"/>
    </location>
</feature>
<keyword evidence="2" id="KW-0804">Transcription</keyword>